<dbReference type="PANTHER" id="PTHR43682">
    <property type="entry name" value="LACTATE UTILIZATION PROTEIN C"/>
    <property type="match status" value="1"/>
</dbReference>
<keyword evidence="3" id="KW-1185">Reference proteome</keyword>
<dbReference type="EMBL" id="JAUOEL010000002">
    <property type="protein sequence ID" value="MDO5973702.1"/>
    <property type="molecule type" value="Genomic_DNA"/>
</dbReference>
<proteinExistence type="predicted"/>
<dbReference type="InterPro" id="IPR024185">
    <property type="entry name" value="FTHF_cligase-like_sf"/>
</dbReference>
<dbReference type="InterPro" id="IPR003741">
    <property type="entry name" value="LUD_dom"/>
</dbReference>
<feature type="domain" description="LUD" evidence="1">
    <location>
        <begin position="92"/>
        <end position="194"/>
    </location>
</feature>
<sequence>MNSRENILSRIAANKPDLLELPKVNPDVFIDGKNIIDEFTKKVEIAGGNLFEVVSNEDLISQVITMFPEAKINFSTLKGTESFNTLSVDANKAPQDFEDLDILILESNLGVAENGAVWLPDNNMPMRVLPFIAKHLVIALKKEAIVTFMHQGYQKLASEGTDFGVFISGPSKTADIEQSLVIGAHGALSLSVFLM</sequence>
<dbReference type="RefSeq" id="WP_303300817.1">
    <property type="nucleotide sequence ID" value="NZ_BAABDA010000051.1"/>
</dbReference>
<accession>A0ABT8WKM8</accession>
<dbReference type="InterPro" id="IPR037171">
    <property type="entry name" value="NagB/RpiA_transferase-like"/>
</dbReference>
<gene>
    <name evidence="2" type="ORF">Q4Q40_05855</name>
</gene>
<reference evidence="2" key="1">
    <citation type="submission" date="2023-07" db="EMBL/GenBank/DDBJ databases">
        <title>Two novel species in the genus Flavivirga.</title>
        <authorList>
            <person name="Kwon K."/>
        </authorList>
    </citation>
    <scope>NUCLEOTIDE SEQUENCE</scope>
    <source>
        <strain evidence="2">KACC 14158</strain>
    </source>
</reference>
<evidence type="ECO:0000313" key="2">
    <source>
        <dbReference type="EMBL" id="MDO5973702.1"/>
    </source>
</evidence>
<dbReference type="PANTHER" id="PTHR43682:SF1">
    <property type="entry name" value="LACTATE UTILIZATION PROTEIN C"/>
    <property type="match status" value="1"/>
</dbReference>
<protein>
    <submittedName>
        <fullName evidence="2">LUD domain-containing protein</fullName>
    </submittedName>
</protein>
<evidence type="ECO:0000313" key="3">
    <source>
        <dbReference type="Proteomes" id="UP001176806"/>
    </source>
</evidence>
<dbReference type="Proteomes" id="UP001176806">
    <property type="component" value="Unassembled WGS sequence"/>
</dbReference>
<organism evidence="2 3">
    <name type="scientific">Flavivirga jejuensis</name>
    <dbReference type="NCBI Taxonomy" id="870487"/>
    <lineage>
        <taxon>Bacteria</taxon>
        <taxon>Pseudomonadati</taxon>
        <taxon>Bacteroidota</taxon>
        <taxon>Flavobacteriia</taxon>
        <taxon>Flavobacteriales</taxon>
        <taxon>Flavobacteriaceae</taxon>
        <taxon>Flavivirga</taxon>
    </lineage>
</organism>
<comment type="caution">
    <text evidence="2">The sequence shown here is derived from an EMBL/GenBank/DDBJ whole genome shotgun (WGS) entry which is preliminary data.</text>
</comment>
<evidence type="ECO:0000259" key="1">
    <source>
        <dbReference type="Pfam" id="PF02589"/>
    </source>
</evidence>
<dbReference type="Pfam" id="PF02589">
    <property type="entry name" value="LUD_dom"/>
    <property type="match status" value="1"/>
</dbReference>
<dbReference type="SUPFAM" id="SSF100950">
    <property type="entry name" value="NagB/RpiA/CoA transferase-like"/>
    <property type="match status" value="1"/>
</dbReference>
<name>A0ABT8WKM8_9FLAO</name>
<dbReference type="Gene3D" id="3.40.50.10420">
    <property type="entry name" value="NagB/RpiA/CoA transferase-like"/>
    <property type="match status" value="1"/>
</dbReference>